<reference evidence="1" key="2">
    <citation type="submission" date="2023-02" db="EMBL/GenBank/DDBJ databases">
        <authorList>
            <person name="Swenson N.G."/>
            <person name="Wegrzyn J.L."/>
            <person name="Mcevoy S.L."/>
        </authorList>
    </citation>
    <scope>NUCLEOTIDE SEQUENCE</scope>
    <source>
        <strain evidence="1">91603</strain>
        <tissue evidence="1">Leaf</tissue>
    </source>
</reference>
<dbReference type="EMBL" id="JAJSOW010000101">
    <property type="protein sequence ID" value="KAI9180608.1"/>
    <property type="molecule type" value="Genomic_DNA"/>
</dbReference>
<organism evidence="1 2">
    <name type="scientific">Acer negundo</name>
    <name type="common">Box elder</name>
    <dbReference type="NCBI Taxonomy" id="4023"/>
    <lineage>
        <taxon>Eukaryota</taxon>
        <taxon>Viridiplantae</taxon>
        <taxon>Streptophyta</taxon>
        <taxon>Embryophyta</taxon>
        <taxon>Tracheophyta</taxon>
        <taxon>Spermatophyta</taxon>
        <taxon>Magnoliopsida</taxon>
        <taxon>eudicotyledons</taxon>
        <taxon>Gunneridae</taxon>
        <taxon>Pentapetalae</taxon>
        <taxon>rosids</taxon>
        <taxon>malvids</taxon>
        <taxon>Sapindales</taxon>
        <taxon>Sapindaceae</taxon>
        <taxon>Hippocastanoideae</taxon>
        <taxon>Acereae</taxon>
        <taxon>Acer</taxon>
    </lineage>
</organism>
<dbReference type="AlphaFoldDB" id="A0AAD5NTV6"/>
<accession>A0AAD5NTV6</accession>
<evidence type="ECO:0000313" key="2">
    <source>
        <dbReference type="Proteomes" id="UP001064489"/>
    </source>
</evidence>
<evidence type="ECO:0000313" key="1">
    <source>
        <dbReference type="EMBL" id="KAI9180608.1"/>
    </source>
</evidence>
<proteinExistence type="predicted"/>
<sequence length="95" mass="10688">MAQVKSPAKVDQEGKHSLVQAFKMSKITYDSTNMTFLDGVGLSPKRHFIGSDMMMATTMMLPMYPRSSKLSFADLKCDRSRAAVVVLVTCWLFFK</sequence>
<keyword evidence="2" id="KW-1185">Reference proteome</keyword>
<reference evidence="1" key="1">
    <citation type="journal article" date="2022" name="Plant J.">
        <title>Strategies of tolerance reflected in two North American maple genomes.</title>
        <authorList>
            <person name="McEvoy S.L."/>
            <person name="Sezen U.U."/>
            <person name="Trouern-Trend A."/>
            <person name="McMahon S.M."/>
            <person name="Schaberg P.G."/>
            <person name="Yang J."/>
            <person name="Wegrzyn J.L."/>
            <person name="Swenson N.G."/>
        </authorList>
    </citation>
    <scope>NUCLEOTIDE SEQUENCE</scope>
    <source>
        <strain evidence="1">91603</strain>
    </source>
</reference>
<name>A0AAD5NTV6_ACENE</name>
<dbReference type="Proteomes" id="UP001064489">
    <property type="component" value="Chromosome 4"/>
</dbReference>
<gene>
    <name evidence="1" type="ORF">LWI28_006496</name>
</gene>
<protein>
    <submittedName>
        <fullName evidence="1">Uncharacterized protein</fullName>
    </submittedName>
</protein>
<comment type="caution">
    <text evidence="1">The sequence shown here is derived from an EMBL/GenBank/DDBJ whole genome shotgun (WGS) entry which is preliminary data.</text>
</comment>